<dbReference type="FunFam" id="3.90.70.80:FF:000003">
    <property type="entry name" value="OTU domain-containing protein 6B"/>
    <property type="match status" value="1"/>
</dbReference>
<name>A0A821LW86_9NEOP</name>
<gene>
    <name evidence="9" type="ORF">PMACD_LOCUS1101</name>
</gene>
<feature type="domain" description="OTU" evidence="8">
    <location>
        <begin position="145"/>
        <end position="284"/>
    </location>
</feature>
<dbReference type="Proteomes" id="UP000663880">
    <property type="component" value="Unassembled WGS sequence"/>
</dbReference>
<keyword evidence="6" id="KW-0788">Thiol protease</keyword>
<keyword evidence="5" id="KW-0378">Hydrolase</keyword>
<feature type="region of interest" description="Disordered" evidence="7">
    <location>
        <begin position="91"/>
        <end position="114"/>
    </location>
</feature>
<evidence type="ECO:0000256" key="4">
    <source>
        <dbReference type="ARBA" id="ARBA00022786"/>
    </source>
</evidence>
<evidence type="ECO:0000256" key="6">
    <source>
        <dbReference type="ARBA" id="ARBA00022807"/>
    </source>
</evidence>
<dbReference type="GO" id="GO:0004843">
    <property type="term" value="F:cysteine-type deubiquitinase activity"/>
    <property type="evidence" value="ECO:0007669"/>
    <property type="project" value="UniProtKB-EC"/>
</dbReference>
<dbReference type="CDD" id="cd22761">
    <property type="entry name" value="OTU_OTUD6"/>
    <property type="match status" value="1"/>
</dbReference>
<evidence type="ECO:0000313" key="9">
    <source>
        <dbReference type="EMBL" id="CAF4757504.1"/>
    </source>
</evidence>
<dbReference type="OrthoDB" id="415023at2759"/>
<comment type="catalytic activity">
    <reaction evidence="1">
        <text>Thiol-dependent hydrolysis of ester, thioester, amide, peptide and isopeptide bonds formed by the C-terminal Gly of ubiquitin (a 76-residue protein attached to proteins as an intracellular targeting signal).</text>
        <dbReference type="EC" id="3.4.19.12"/>
    </reaction>
</comment>
<evidence type="ECO:0000256" key="3">
    <source>
        <dbReference type="ARBA" id="ARBA00022670"/>
    </source>
</evidence>
<comment type="caution">
    <text evidence="9">The sequence shown here is derived from an EMBL/GenBank/DDBJ whole genome shotgun (WGS) entry which is preliminary data.</text>
</comment>
<dbReference type="InterPro" id="IPR049772">
    <property type="entry name" value="OTU_OTUD6"/>
</dbReference>
<reference evidence="9" key="1">
    <citation type="submission" date="2021-02" db="EMBL/GenBank/DDBJ databases">
        <authorList>
            <person name="Steward A R."/>
        </authorList>
    </citation>
    <scope>NUCLEOTIDE SEQUENCE</scope>
</reference>
<evidence type="ECO:0000256" key="5">
    <source>
        <dbReference type="ARBA" id="ARBA00022801"/>
    </source>
</evidence>
<dbReference type="GO" id="GO:0016579">
    <property type="term" value="P:protein deubiquitination"/>
    <property type="evidence" value="ECO:0007669"/>
    <property type="project" value="TreeGrafter"/>
</dbReference>
<evidence type="ECO:0000256" key="1">
    <source>
        <dbReference type="ARBA" id="ARBA00000707"/>
    </source>
</evidence>
<dbReference type="InterPro" id="IPR038765">
    <property type="entry name" value="Papain-like_cys_pep_sf"/>
</dbReference>
<proteinExistence type="predicted"/>
<dbReference type="GO" id="GO:0006508">
    <property type="term" value="P:proteolysis"/>
    <property type="evidence" value="ECO:0007669"/>
    <property type="project" value="UniProtKB-KW"/>
</dbReference>
<dbReference type="InterPro" id="IPR003323">
    <property type="entry name" value="OTU_dom"/>
</dbReference>
<dbReference type="InterPro" id="IPR050704">
    <property type="entry name" value="Peptidase_C85-like"/>
</dbReference>
<dbReference type="SUPFAM" id="SSF54001">
    <property type="entry name" value="Cysteine proteinases"/>
    <property type="match status" value="1"/>
</dbReference>
<sequence>MSNDNIDEYNLLTSIESRHRKERKELQSKIQGLKKAAKNDKTRKKELTAEIAKLEAELESRQTVEIEVLKRDDINETSSLIDDENLRQNKDNNIKLSKAQKRRNKKNQEEQERAEQIKLQEKENRHGPRNLEMQAILARLKERHLNIFNVSSDGDCLYKAIEHQLTHKRNITVTVDELRKNVCNHIKENKDDFLPFLTNPNTFEMLTSEEFEDYCEKICSTKVWGGQLEIRALSNCLKCPITVIQASGPETIEQGNDYEGPPLIITYHRHMYSLGEHYNSTVTLVQDEIDNH</sequence>
<keyword evidence="10" id="KW-1185">Reference proteome</keyword>
<keyword evidence="3" id="KW-0645">Protease</keyword>
<dbReference type="PANTHER" id="PTHR12419:SF10">
    <property type="entry name" value="DEUBIQUITINASE OTUD6B"/>
    <property type="match status" value="1"/>
</dbReference>
<dbReference type="PANTHER" id="PTHR12419">
    <property type="entry name" value="OTU DOMAIN CONTAINING PROTEIN"/>
    <property type="match status" value="1"/>
</dbReference>
<feature type="region of interest" description="Disordered" evidence="7">
    <location>
        <begin position="19"/>
        <end position="45"/>
    </location>
</feature>
<dbReference type="EC" id="3.4.19.12" evidence="2"/>
<dbReference type="Gene3D" id="3.90.70.80">
    <property type="match status" value="1"/>
</dbReference>
<evidence type="ECO:0000256" key="7">
    <source>
        <dbReference type="SAM" id="MobiDB-lite"/>
    </source>
</evidence>
<dbReference type="AlphaFoldDB" id="A0A821LW86"/>
<protein>
    <recommendedName>
        <fullName evidence="2">ubiquitinyl hydrolase 1</fullName>
        <ecNumber evidence="2">3.4.19.12</ecNumber>
    </recommendedName>
</protein>
<dbReference type="PROSITE" id="PS50802">
    <property type="entry name" value="OTU"/>
    <property type="match status" value="1"/>
</dbReference>
<evidence type="ECO:0000313" key="10">
    <source>
        <dbReference type="Proteomes" id="UP000663880"/>
    </source>
</evidence>
<keyword evidence="4" id="KW-0833">Ubl conjugation pathway</keyword>
<evidence type="ECO:0000259" key="8">
    <source>
        <dbReference type="PROSITE" id="PS50802"/>
    </source>
</evidence>
<dbReference type="EMBL" id="CAJOBZ010000002">
    <property type="protein sequence ID" value="CAF4757504.1"/>
    <property type="molecule type" value="Genomic_DNA"/>
</dbReference>
<organism evidence="9 10">
    <name type="scientific">Pieris macdunnoughi</name>
    <dbReference type="NCBI Taxonomy" id="345717"/>
    <lineage>
        <taxon>Eukaryota</taxon>
        <taxon>Metazoa</taxon>
        <taxon>Ecdysozoa</taxon>
        <taxon>Arthropoda</taxon>
        <taxon>Hexapoda</taxon>
        <taxon>Insecta</taxon>
        <taxon>Pterygota</taxon>
        <taxon>Neoptera</taxon>
        <taxon>Endopterygota</taxon>
        <taxon>Lepidoptera</taxon>
        <taxon>Glossata</taxon>
        <taxon>Ditrysia</taxon>
        <taxon>Papilionoidea</taxon>
        <taxon>Pieridae</taxon>
        <taxon>Pierinae</taxon>
        <taxon>Pieris</taxon>
    </lineage>
</organism>
<accession>A0A821LW86</accession>
<evidence type="ECO:0000256" key="2">
    <source>
        <dbReference type="ARBA" id="ARBA00012759"/>
    </source>
</evidence>
<dbReference type="Pfam" id="PF02338">
    <property type="entry name" value="OTU"/>
    <property type="match status" value="1"/>
</dbReference>